<dbReference type="PANTHER" id="PTHR33122:SF7">
    <property type="entry name" value="OS05G0160300 PROTEIN"/>
    <property type="match status" value="1"/>
</dbReference>
<reference evidence="3" key="1">
    <citation type="submission" date="2015-04" db="UniProtKB">
        <authorList>
            <consortium name="EnsemblPlants"/>
        </authorList>
    </citation>
    <scope>IDENTIFICATION</scope>
</reference>
<dbReference type="CDD" id="cd00010">
    <property type="entry name" value="AAI_LTSS"/>
    <property type="match status" value="1"/>
</dbReference>
<sequence length="270" mass="29667">MSKLKLYKLLGGNTLLLILVALVVAAGEAAEGAGECGRASADRVALRLAPCVSAADDPQSTPSSSCCSAVHTIGQSPSCLCAVMLSTTARVAGIKPERIRQRSDGVASRHSRRMVLLKEPQNKELWIVGEERREEESLLASLAFGARKKRREWQNCKYEEFGYEYRIRRERLRNTLFGEIGFHALLFVRRHHESLRLASSHRGKQRDGQTLFTFNSGSISSILVAAGSTPETCRINKSEEEPENNITIISSPHSSCSFLHIATATADAAR</sequence>
<feature type="chain" id="PRO_5002365596" description="Bifunctional inhibitor/plant lipid transfer protein/seed storage helical domain-containing protein" evidence="1">
    <location>
        <begin position="26"/>
        <end position="270"/>
    </location>
</feature>
<dbReference type="InterPro" id="IPR036312">
    <property type="entry name" value="Bifun_inhib/LTP/seed_sf"/>
</dbReference>
<dbReference type="AlphaFoldDB" id="A0A0E0KYS1"/>
<reference evidence="3" key="2">
    <citation type="submission" date="2018-05" db="EMBL/GenBank/DDBJ databases">
        <title>OpunRS2 (Oryza punctata Reference Sequence Version 2).</title>
        <authorList>
            <person name="Zhang J."/>
            <person name="Kudrna D."/>
            <person name="Lee S."/>
            <person name="Talag J."/>
            <person name="Welchert J."/>
            <person name="Wing R.A."/>
        </authorList>
    </citation>
    <scope>NUCLEOTIDE SEQUENCE [LARGE SCALE GENOMIC DNA]</scope>
</reference>
<dbReference type="Pfam" id="PF14368">
    <property type="entry name" value="LTP_2"/>
    <property type="match status" value="1"/>
</dbReference>
<dbReference type="PANTHER" id="PTHR33122">
    <property type="entry name" value="LIPID BINDING PROTEIN-RELATED"/>
    <property type="match status" value="1"/>
</dbReference>
<dbReference type="Gene3D" id="1.10.110.10">
    <property type="entry name" value="Plant lipid-transfer and hydrophobic proteins"/>
    <property type="match status" value="1"/>
</dbReference>
<dbReference type="Proteomes" id="UP000026962">
    <property type="component" value="Chromosome 5"/>
</dbReference>
<dbReference type="Gramene" id="OPUNC05G03820.1">
    <property type="protein sequence ID" value="OPUNC05G03820.1"/>
    <property type="gene ID" value="OPUNC05G03820"/>
</dbReference>
<dbReference type="InterPro" id="IPR016140">
    <property type="entry name" value="Bifunc_inhib/LTP/seed_store"/>
</dbReference>
<name>A0A0E0KYS1_ORYPU</name>
<evidence type="ECO:0000259" key="2">
    <source>
        <dbReference type="Pfam" id="PF14368"/>
    </source>
</evidence>
<organism evidence="3">
    <name type="scientific">Oryza punctata</name>
    <name type="common">Red rice</name>
    <dbReference type="NCBI Taxonomy" id="4537"/>
    <lineage>
        <taxon>Eukaryota</taxon>
        <taxon>Viridiplantae</taxon>
        <taxon>Streptophyta</taxon>
        <taxon>Embryophyta</taxon>
        <taxon>Tracheophyta</taxon>
        <taxon>Spermatophyta</taxon>
        <taxon>Magnoliopsida</taxon>
        <taxon>Liliopsida</taxon>
        <taxon>Poales</taxon>
        <taxon>Poaceae</taxon>
        <taxon>BOP clade</taxon>
        <taxon>Oryzoideae</taxon>
        <taxon>Oryzeae</taxon>
        <taxon>Oryzinae</taxon>
        <taxon>Oryza</taxon>
    </lineage>
</organism>
<evidence type="ECO:0000313" key="4">
    <source>
        <dbReference type="Proteomes" id="UP000026962"/>
    </source>
</evidence>
<dbReference type="STRING" id="4537.A0A0E0KYS1"/>
<feature type="signal peptide" evidence="1">
    <location>
        <begin position="1"/>
        <end position="25"/>
    </location>
</feature>
<dbReference type="InterPro" id="IPR039265">
    <property type="entry name" value="DIR1-like"/>
</dbReference>
<evidence type="ECO:0000256" key="1">
    <source>
        <dbReference type="SAM" id="SignalP"/>
    </source>
</evidence>
<dbReference type="GO" id="GO:0009627">
    <property type="term" value="P:systemic acquired resistance"/>
    <property type="evidence" value="ECO:0007669"/>
    <property type="project" value="InterPro"/>
</dbReference>
<dbReference type="HOGENOM" id="CLU_1032014_0_0_1"/>
<feature type="domain" description="Bifunctional inhibitor/plant lipid transfer protein/seed storage helical" evidence="2">
    <location>
        <begin position="23"/>
        <end position="98"/>
    </location>
</feature>
<dbReference type="GO" id="GO:0005504">
    <property type="term" value="F:fatty acid binding"/>
    <property type="evidence" value="ECO:0007669"/>
    <property type="project" value="InterPro"/>
</dbReference>
<keyword evidence="1" id="KW-0732">Signal</keyword>
<protein>
    <recommendedName>
        <fullName evidence="2">Bifunctional inhibitor/plant lipid transfer protein/seed storage helical domain-containing protein</fullName>
    </recommendedName>
</protein>
<dbReference type="SUPFAM" id="SSF47699">
    <property type="entry name" value="Bifunctional inhibitor/lipid-transfer protein/seed storage 2S albumin"/>
    <property type="match status" value="1"/>
</dbReference>
<evidence type="ECO:0000313" key="3">
    <source>
        <dbReference type="EnsemblPlants" id="OPUNC05G03820.1"/>
    </source>
</evidence>
<dbReference type="eggNOG" id="ENOG502S1QA">
    <property type="taxonomic scope" value="Eukaryota"/>
</dbReference>
<dbReference type="EnsemblPlants" id="OPUNC05G03820.1">
    <property type="protein sequence ID" value="OPUNC05G03820.1"/>
    <property type="gene ID" value="OPUNC05G03820"/>
</dbReference>
<accession>A0A0E0KYS1</accession>
<proteinExistence type="predicted"/>
<keyword evidence="4" id="KW-1185">Reference proteome</keyword>